<comment type="caution">
    <text evidence="1">The sequence shown here is derived from an EMBL/GenBank/DDBJ whole genome shotgun (WGS) entry which is preliminary data.</text>
</comment>
<protein>
    <submittedName>
        <fullName evidence="1">Uncharacterized protein</fullName>
    </submittedName>
</protein>
<accession>A0ABU7CQX0</accession>
<keyword evidence="2" id="KW-1185">Reference proteome</keyword>
<dbReference type="EMBL" id="JAHUTJ010001337">
    <property type="protein sequence ID" value="MED6264605.1"/>
    <property type="molecule type" value="Genomic_DNA"/>
</dbReference>
<dbReference type="Proteomes" id="UP001352852">
    <property type="component" value="Unassembled WGS sequence"/>
</dbReference>
<organism evidence="1 2">
    <name type="scientific">Characodon lateralis</name>
    <dbReference type="NCBI Taxonomy" id="208331"/>
    <lineage>
        <taxon>Eukaryota</taxon>
        <taxon>Metazoa</taxon>
        <taxon>Chordata</taxon>
        <taxon>Craniata</taxon>
        <taxon>Vertebrata</taxon>
        <taxon>Euteleostomi</taxon>
        <taxon>Actinopterygii</taxon>
        <taxon>Neopterygii</taxon>
        <taxon>Teleostei</taxon>
        <taxon>Neoteleostei</taxon>
        <taxon>Acanthomorphata</taxon>
        <taxon>Ovalentaria</taxon>
        <taxon>Atherinomorphae</taxon>
        <taxon>Cyprinodontiformes</taxon>
        <taxon>Goodeidae</taxon>
        <taxon>Characodon</taxon>
    </lineage>
</organism>
<sequence>MFCFFFFRSDQIVVSVQTSRAGSDRLTGQYWITVGRFSMSDLDCLTPAGESRCAQSAPRCFPHREVYSLGSQQENLPPTGVVRLFLLTCSRYCSSLCAVQCVCIASNPPPLLSLFSLTPSFPASLTSLSSPHEILQYASKLTDTHRVRGRILCLIFPPLLHLIFLRAFLLMQQSPVLLLGCELHPAHYCSSPSSSSLFSTMILRNGQSGFLLLRSELSETSSSSPSSPCRLHRLTLKTNTKRIRMLTKTT</sequence>
<proteinExistence type="predicted"/>
<reference evidence="1 2" key="1">
    <citation type="submission" date="2021-06" db="EMBL/GenBank/DDBJ databases">
        <authorList>
            <person name="Palmer J.M."/>
        </authorList>
    </citation>
    <scope>NUCLEOTIDE SEQUENCE [LARGE SCALE GENOMIC DNA]</scope>
    <source>
        <strain evidence="1 2">CL_MEX2019</strain>
        <tissue evidence="1">Muscle</tissue>
    </source>
</reference>
<evidence type="ECO:0000313" key="1">
    <source>
        <dbReference type="EMBL" id="MED6264605.1"/>
    </source>
</evidence>
<evidence type="ECO:0000313" key="2">
    <source>
        <dbReference type="Proteomes" id="UP001352852"/>
    </source>
</evidence>
<gene>
    <name evidence="1" type="ORF">CHARACLAT_016503</name>
</gene>
<name>A0ABU7CQX0_9TELE</name>